<dbReference type="GO" id="GO:0016887">
    <property type="term" value="F:ATP hydrolysis activity"/>
    <property type="evidence" value="ECO:0007669"/>
    <property type="project" value="InterPro"/>
</dbReference>
<dbReference type="PANTHER" id="PTHR43335">
    <property type="entry name" value="ABC TRANSPORTER, ATP-BINDING PROTEIN"/>
    <property type="match status" value="1"/>
</dbReference>
<evidence type="ECO:0000313" key="7">
    <source>
        <dbReference type="Proteomes" id="UP000232638"/>
    </source>
</evidence>
<dbReference type="InterPro" id="IPR003593">
    <property type="entry name" value="AAA+_ATPase"/>
</dbReference>
<accession>A0A2K8U321</accession>
<dbReference type="Proteomes" id="UP000232638">
    <property type="component" value="Chromosome"/>
</dbReference>
<dbReference type="RefSeq" id="WP_100917795.1">
    <property type="nucleotide sequence ID" value="NZ_CP020370.1"/>
</dbReference>
<keyword evidence="2" id="KW-0813">Transport</keyword>
<organism evidence="6 7">
    <name type="scientific">Candidatus Thiodictyon syntrophicum</name>
    <dbReference type="NCBI Taxonomy" id="1166950"/>
    <lineage>
        <taxon>Bacteria</taxon>
        <taxon>Pseudomonadati</taxon>
        <taxon>Pseudomonadota</taxon>
        <taxon>Gammaproteobacteria</taxon>
        <taxon>Chromatiales</taxon>
        <taxon>Chromatiaceae</taxon>
        <taxon>Thiodictyon</taxon>
    </lineage>
</organism>
<reference evidence="6 7" key="1">
    <citation type="submission" date="2017-03" db="EMBL/GenBank/DDBJ databases">
        <title>Complete genome sequence of Candidatus 'Thiodictyon syntrophicum' sp. nov. strain Cad16T, a photolithoautotroph purple sulfur bacterium isolated from an alpine meromictic lake.</title>
        <authorList>
            <person name="Luedin S.M."/>
            <person name="Pothier J.F."/>
            <person name="Danza F."/>
            <person name="Storelli N."/>
            <person name="Wittwer M."/>
            <person name="Tonolla M."/>
        </authorList>
    </citation>
    <scope>NUCLEOTIDE SEQUENCE [LARGE SCALE GENOMIC DNA]</scope>
    <source>
        <strain evidence="6 7">Cad16T</strain>
    </source>
</reference>
<name>A0A2K8U321_9GAMM</name>
<evidence type="ECO:0000313" key="6">
    <source>
        <dbReference type="EMBL" id="AUB79984.1"/>
    </source>
</evidence>
<evidence type="ECO:0000259" key="5">
    <source>
        <dbReference type="PROSITE" id="PS50893"/>
    </source>
</evidence>
<dbReference type="Pfam" id="PF00005">
    <property type="entry name" value="ABC_tran"/>
    <property type="match status" value="1"/>
</dbReference>
<dbReference type="PANTHER" id="PTHR43335:SF4">
    <property type="entry name" value="ABC TRANSPORTER, ATP-BINDING PROTEIN"/>
    <property type="match status" value="1"/>
</dbReference>
<dbReference type="InterPro" id="IPR003439">
    <property type="entry name" value="ABC_transporter-like_ATP-bd"/>
</dbReference>
<keyword evidence="7" id="KW-1185">Reference proteome</keyword>
<dbReference type="AlphaFoldDB" id="A0A2K8U321"/>
<proteinExistence type="inferred from homology"/>
<dbReference type="OrthoDB" id="9805029at2"/>
<keyword evidence="3" id="KW-0547">Nucleotide-binding</keyword>
<dbReference type="SMART" id="SM00382">
    <property type="entry name" value="AAA"/>
    <property type="match status" value="1"/>
</dbReference>
<comment type="similarity">
    <text evidence="1">Belongs to the ABC transporter superfamily.</text>
</comment>
<keyword evidence="4" id="KW-0067">ATP-binding</keyword>
<feature type="domain" description="ABC transporter" evidence="5">
    <location>
        <begin position="5"/>
        <end position="234"/>
    </location>
</feature>
<protein>
    <submittedName>
        <fullName evidence="6">ABC transporter</fullName>
    </submittedName>
</protein>
<dbReference type="KEGG" id="tsy:THSYN_02730"/>
<evidence type="ECO:0000256" key="2">
    <source>
        <dbReference type="ARBA" id="ARBA00022448"/>
    </source>
</evidence>
<dbReference type="Gene3D" id="3.40.50.300">
    <property type="entry name" value="P-loop containing nucleotide triphosphate hydrolases"/>
    <property type="match status" value="1"/>
</dbReference>
<dbReference type="EMBL" id="CP020370">
    <property type="protein sequence ID" value="AUB79984.1"/>
    <property type="molecule type" value="Genomic_DNA"/>
</dbReference>
<sequence length="305" mass="33239">METLVRVTDLTRRFGRYTALAGLDLTLARGEVLGLLGPNGAGKTTCLRVLSGNLAPSSGRVEIAGIDLARNPVGAKRLLGYLPERPPLYQDLRIDEYLGFCARLHRVPRARTADAVAQAKCRCGLDELGRRPIAKLSKGYRQRLGIAQAILHRPRLLILDEPTEGLDPVQVRQIRSLVRELACDSGIIFSSHVLPEVQAVCDRVAILHQGRLVSGDHLATDRGTLVWRLRLAPPADCAAVSALDCVAQASPLQEEYTRVVLKPDQGPEDLARQVVAAGLGLRELTAERSDLERVFFDLIGAQESA</sequence>
<dbReference type="InterPro" id="IPR027417">
    <property type="entry name" value="P-loop_NTPase"/>
</dbReference>
<evidence type="ECO:0000256" key="3">
    <source>
        <dbReference type="ARBA" id="ARBA00022741"/>
    </source>
</evidence>
<dbReference type="SUPFAM" id="SSF52540">
    <property type="entry name" value="P-loop containing nucleoside triphosphate hydrolases"/>
    <property type="match status" value="1"/>
</dbReference>
<evidence type="ECO:0000256" key="1">
    <source>
        <dbReference type="ARBA" id="ARBA00005417"/>
    </source>
</evidence>
<evidence type="ECO:0000256" key="4">
    <source>
        <dbReference type="ARBA" id="ARBA00022840"/>
    </source>
</evidence>
<dbReference type="CDD" id="cd03230">
    <property type="entry name" value="ABC_DR_subfamily_A"/>
    <property type="match status" value="1"/>
</dbReference>
<dbReference type="PROSITE" id="PS50893">
    <property type="entry name" value="ABC_TRANSPORTER_2"/>
    <property type="match status" value="1"/>
</dbReference>
<gene>
    <name evidence="6" type="ORF">THSYN_02730</name>
</gene>
<dbReference type="GO" id="GO:0005524">
    <property type="term" value="F:ATP binding"/>
    <property type="evidence" value="ECO:0007669"/>
    <property type="project" value="UniProtKB-KW"/>
</dbReference>